<evidence type="ECO:0000313" key="2">
    <source>
        <dbReference type="EMBL" id="KAK4014761.1"/>
    </source>
</evidence>
<feature type="region of interest" description="Disordered" evidence="1">
    <location>
        <begin position="51"/>
        <end position="70"/>
    </location>
</feature>
<dbReference type="EMBL" id="JAOYFB010000004">
    <property type="protein sequence ID" value="KAK4014761.1"/>
    <property type="molecule type" value="Genomic_DNA"/>
</dbReference>
<protein>
    <submittedName>
        <fullName evidence="2">Uncharacterized protein</fullName>
    </submittedName>
</protein>
<feature type="region of interest" description="Disordered" evidence="1">
    <location>
        <begin position="1"/>
        <end position="22"/>
    </location>
</feature>
<evidence type="ECO:0000256" key="1">
    <source>
        <dbReference type="SAM" id="MobiDB-lite"/>
    </source>
</evidence>
<keyword evidence="3" id="KW-1185">Reference proteome</keyword>
<reference evidence="2 3" key="1">
    <citation type="journal article" date="2023" name="Nucleic Acids Res.">
        <title>The hologenome of Daphnia magna reveals possible DNA methylation and microbiome-mediated evolution of the host genome.</title>
        <authorList>
            <person name="Chaturvedi A."/>
            <person name="Li X."/>
            <person name="Dhandapani V."/>
            <person name="Marshall H."/>
            <person name="Kissane S."/>
            <person name="Cuenca-Cambronero M."/>
            <person name="Asole G."/>
            <person name="Calvet F."/>
            <person name="Ruiz-Romero M."/>
            <person name="Marangio P."/>
            <person name="Guigo R."/>
            <person name="Rago D."/>
            <person name="Mirbahai L."/>
            <person name="Eastwood N."/>
            <person name="Colbourne J.K."/>
            <person name="Zhou J."/>
            <person name="Mallon E."/>
            <person name="Orsini L."/>
        </authorList>
    </citation>
    <scope>NUCLEOTIDE SEQUENCE [LARGE SCALE GENOMIC DNA]</scope>
    <source>
        <strain evidence="2">LRV0_1</strain>
    </source>
</reference>
<organism evidence="2 3">
    <name type="scientific">Daphnia magna</name>
    <dbReference type="NCBI Taxonomy" id="35525"/>
    <lineage>
        <taxon>Eukaryota</taxon>
        <taxon>Metazoa</taxon>
        <taxon>Ecdysozoa</taxon>
        <taxon>Arthropoda</taxon>
        <taxon>Crustacea</taxon>
        <taxon>Branchiopoda</taxon>
        <taxon>Diplostraca</taxon>
        <taxon>Cladocera</taxon>
        <taxon>Anomopoda</taxon>
        <taxon>Daphniidae</taxon>
        <taxon>Daphnia</taxon>
    </lineage>
</organism>
<gene>
    <name evidence="2" type="ORF">OUZ56_027269</name>
</gene>
<proteinExistence type="predicted"/>
<feature type="compositionally biased region" description="Basic and acidic residues" evidence="1">
    <location>
        <begin position="61"/>
        <end position="70"/>
    </location>
</feature>
<name>A0ABQ9ZPD2_9CRUS</name>
<evidence type="ECO:0000313" key="3">
    <source>
        <dbReference type="Proteomes" id="UP001234178"/>
    </source>
</evidence>
<sequence>MMKETEKRDEEEEKNARREEEERQFLGWTVCWNAVSFLTKQPRRYQVYLQDSQTLNNSDKPLGKGEIRPQ</sequence>
<accession>A0ABQ9ZPD2</accession>
<comment type="caution">
    <text evidence="2">The sequence shown here is derived from an EMBL/GenBank/DDBJ whole genome shotgun (WGS) entry which is preliminary data.</text>
</comment>
<dbReference type="Proteomes" id="UP001234178">
    <property type="component" value="Unassembled WGS sequence"/>
</dbReference>